<organism evidence="2 3">
    <name type="scientific">Chaetoceros tenuissimus</name>
    <dbReference type="NCBI Taxonomy" id="426638"/>
    <lineage>
        <taxon>Eukaryota</taxon>
        <taxon>Sar</taxon>
        <taxon>Stramenopiles</taxon>
        <taxon>Ochrophyta</taxon>
        <taxon>Bacillariophyta</taxon>
        <taxon>Coscinodiscophyceae</taxon>
        <taxon>Chaetocerotophycidae</taxon>
        <taxon>Chaetocerotales</taxon>
        <taxon>Chaetocerotaceae</taxon>
        <taxon>Chaetoceros</taxon>
    </lineage>
</organism>
<comment type="caution">
    <text evidence="2">The sequence shown here is derived from an EMBL/GenBank/DDBJ whole genome shotgun (WGS) entry which is preliminary data.</text>
</comment>
<reference evidence="2 3" key="1">
    <citation type="journal article" date="2021" name="Sci. Rep.">
        <title>The genome of the diatom Chaetoceros tenuissimus carries an ancient integrated fragment of an extant virus.</title>
        <authorList>
            <person name="Hongo Y."/>
            <person name="Kimura K."/>
            <person name="Takaki Y."/>
            <person name="Yoshida Y."/>
            <person name="Baba S."/>
            <person name="Kobayashi G."/>
            <person name="Nagasaki K."/>
            <person name="Hano T."/>
            <person name="Tomaru Y."/>
        </authorList>
    </citation>
    <scope>NUCLEOTIDE SEQUENCE [LARGE SCALE GENOMIC DNA]</scope>
    <source>
        <strain evidence="2 3">NIES-3715</strain>
    </source>
</reference>
<accession>A0AAD3CG12</accession>
<sequence>MVWFGFYKDVHEDVAVPFSNALFTQLNALGISGEGNKQSIAPFVVASKECSDFIFLDADICTNDDMSQNCKDTRTIEYKYTSVFDEFGKKAKTKKIKRTVCVDGCFEGDTMSPIEEEEYLALAQITMDQLCDGETDIEVTAKFVKTKADKCYPAISDKYAKKKCKGTKAAKGTKTPKGRTKSPKGGKGSKTSAPTASPTTCNVDNCVEYQSCGVCKTCDSGYFISSGICKSGWVYPN</sequence>
<feature type="region of interest" description="Disordered" evidence="1">
    <location>
        <begin position="169"/>
        <end position="198"/>
    </location>
</feature>
<dbReference type="AlphaFoldDB" id="A0AAD3CG12"/>
<name>A0AAD3CG12_9STRA</name>
<evidence type="ECO:0000256" key="1">
    <source>
        <dbReference type="SAM" id="MobiDB-lite"/>
    </source>
</evidence>
<protein>
    <submittedName>
        <fullName evidence="2">Uncharacterized protein</fullName>
    </submittedName>
</protein>
<proteinExistence type="predicted"/>
<keyword evidence="3" id="KW-1185">Reference proteome</keyword>
<gene>
    <name evidence="2" type="ORF">CTEN210_00708</name>
</gene>
<dbReference type="Proteomes" id="UP001054902">
    <property type="component" value="Unassembled WGS sequence"/>
</dbReference>
<feature type="compositionally biased region" description="Low complexity" evidence="1">
    <location>
        <begin position="189"/>
        <end position="198"/>
    </location>
</feature>
<evidence type="ECO:0000313" key="3">
    <source>
        <dbReference type="Proteomes" id="UP001054902"/>
    </source>
</evidence>
<feature type="compositionally biased region" description="Basic residues" evidence="1">
    <location>
        <begin position="174"/>
        <end position="184"/>
    </location>
</feature>
<dbReference type="EMBL" id="BLLK01000019">
    <property type="protein sequence ID" value="GFH44234.1"/>
    <property type="molecule type" value="Genomic_DNA"/>
</dbReference>
<evidence type="ECO:0000313" key="2">
    <source>
        <dbReference type="EMBL" id="GFH44234.1"/>
    </source>
</evidence>